<dbReference type="EMBL" id="MAEI02000001">
    <property type="protein sequence ID" value="MEO1783191.1"/>
    <property type="molecule type" value="Genomic_DNA"/>
</dbReference>
<gene>
    <name evidence="1" type="ORF">BAU18_002810</name>
</gene>
<keyword evidence="2" id="KW-1185">Reference proteome</keyword>
<organism evidence="1 2">
    <name type="scientific">Enterococcus diestrammenae</name>
    <dbReference type="NCBI Taxonomy" id="1155073"/>
    <lineage>
        <taxon>Bacteria</taxon>
        <taxon>Bacillati</taxon>
        <taxon>Bacillota</taxon>
        <taxon>Bacilli</taxon>
        <taxon>Lactobacillales</taxon>
        <taxon>Enterococcaceae</taxon>
        <taxon>Enterococcus</taxon>
    </lineage>
</organism>
<sequence length="134" mass="14930">MVTQKQNEEQELTTKSKLGPLGEFFINTSYALWQSLLDEPDQQTRQAAITAEMIEKLKVAAMENSIVVLLVEKAYDPNHYETITGWMATKEITPPLIPVKLPAEGAPIQMVPLARVRKLSILDKHGAKTSVTRG</sequence>
<reference evidence="2" key="1">
    <citation type="submission" date="2016-06" db="EMBL/GenBank/DDBJ databases">
        <title>Four novel species of enterococci isolated from chicken manure.</title>
        <authorList>
            <person name="Van Tyne D."/>
        </authorList>
    </citation>
    <scope>NUCLEOTIDE SEQUENCE [LARGE SCALE GENOMIC DNA]</scope>
    <source>
        <strain evidence="2">JM9A</strain>
    </source>
</reference>
<comment type="caution">
    <text evidence="1">The sequence shown here is derived from an EMBL/GenBank/DDBJ whole genome shotgun (WGS) entry which is preliminary data.</text>
</comment>
<evidence type="ECO:0000313" key="2">
    <source>
        <dbReference type="Proteomes" id="UP001429357"/>
    </source>
</evidence>
<evidence type="ECO:0000313" key="1">
    <source>
        <dbReference type="EMBL" id="MEO1783191.1"/>
    </source>
</evidence>
<name>A0ABV0F7W9_9ENTE</name>
<proteinExistence type="predicted"/>
<protein>
    <submittedName>
        <fullName evidence="1">Uncharacterized protein</fullName>
    </submittedName>
</protein>
<dbReference type="Proteomes" id="UP001429357">
    <property type="component" value="Unassembled WGS sequence"/>
</dbReference>
<accession>A0ABV0F7W9</accession>
<dbReference type="RefSeq" id="WP_161868265.1">
    <property type="nucleotide sequence ID" value="NZ_JAQFAM010000001.1"/>
</dbReference>
<reference evidence="1 2" key="2">
    <citation type="submission" date="2024-02" db="EMBL/GenBank/DDBJ databases">
        <title>The Genome Sequence of Enterococcus diestrammenae JM9A.</title>
        <authorList>
            <person name="Earl A."/>
            <person name="Manson A."/>
            <person name="Gilmore M."/>
            <person name="Sanders J."/>
            <person name="Shea T."/>
            <person name="Howe W."/>
            <person name="Livny J."/>
            <person name="Cuomo C."/>
            <person name="Neafsey D."/>
            <person name="Birren B."/>
        </authorList>
    </citation>
    <scope>NUCLEOTIDE SEQUENCE [LARGE SCALE GENOMIC DNA]</scope>
    <source>
        <strain evidence="1 2">JM9A</strain>
    </source>
</reference>